<dbReference type="InterPro" id="IPR021517">
    <property type="entry name" value="DUF3180"/>
</dbReference>
<gene>
    <name evidence="2" type="ORF">GOARA_053_00130</name>
</gene>
<keyword evidence="1" id="KW-1133">Transmembrane helix</keyword>
<feature type="transmembrane region" description="Helical" evidence="1">
    <location>
        <begin position="137"/>
        <end position="154"/>
    </location>
</feature>
<evidence type="ECO:0008006" key="4">
    <source>
        <dbReference type="Google" id="ProtNLM"/>
    </source>
</evidence>
<reference evidence="2 3" key="1">
    <citation type="submission" date="2011-11" db="EMBL/GenBank/DDBJ databases">
        <title>Whole genome shotgun sequence of Gordonia araii NBRC 100433.</title>
        <authorList>
            <person name="Yoshida Y."/>
            <person name="Hosoyama A."/>
            <person name="Tsuchikane K."/>
            <person name="Katsumata H."/>
            <person name="Yamazaki S."/>
            <person name="Fujita N."/>
        </authorList>
    </citation>
    <scope>NUCLEOTIDE SEQUENCE [LARGE SCALE GENOMIC DNA]</scope>
    <source>
        <strain evidence="2 3">NBRC 100433</strain>
    </source>
</reference>
<keyword evidence="1" id="KW-0812">Transmembrane</keyword>
<dbReference type="Pfam" id="PF11377">
    <property type="entry name" value="DUF3180"/>
    <property type="match status" value="1"/>
</dbReference>
<comment type="caution">
    <text evidence="2">The sequence shown here is derived from an EMBL/GenBank/DDBJ whole genome shotgun (WGS) entry which is preliminary data.</text>
</comment>
<evidence type="ECO:0000256" key="1">
    <source>
        <dbReference type="SAM" id="Phobius"/>
    </source>
</evidence>
<feature type="transmembrane region" description="Helical" evidence="1">
    <location>
        <begin position="25"/>
        <end position="44"/>
    </location>
</feature>
<evidence type="ECO:0000313" key="2">
    <source>
        <dbReference type="EMBL" id="GAB10187.1"/>
    </source>
</evidence>
<evidence type="ECO:0000313" key="3">
    <source>
        <dbReference type="Proteomes" id="UP000035088"/>
    </source>
</evidence>
<dbReference type="RefSeq" id="WP_007322262.1">
    <property type="nucleotide sequence ID" value="NZ_BAEE01000053.1"/>
</dbReference>
<protein>
    <recommendedName>
        <fullName evidence="4">DUF3180 domain-containing protein</fullName>
    </recommendedName>
</protein>
<keyword evidence="1" id="KW-0472">Membrane</keyword>
<accession>G7H2W2</accession>
<sequence length="176" mass="18221">MNAVPPPGGHGGPDGQLGPTRIRDLALLALAAAVLAWVFIAFNFRDFPTIRWYTSAFLLVLAALEATAGLLVRRRVAENEIGQARQQLHPVTVARLVALAKASAILGAIAAGGWGAITAYLFHLDDVASADASKPGTIVGVIGGIALVAAALWLEQSCRAPDDPTEDGQVPNPDAA</sequence>
<name>G7H2W2_9ACTN</name>
<organism evidence="2 3">
    <name type="scientific">Gordonia araii NBRC 100433</name>
    <dbReference type="NCBI Taxonomy" id="1073574"/>
    <lineage>
        <taxon>Bacteria</taxon>
        <taxon>Bacillati</taxon>
        <taxon>Actinomycetota</taxon>
        <taxon>Actinomycetes</taxon>
        <taxon>Mycobacteriales</taxon>
        <taxon>Gordoniaceae</taxon>
        <taxon>Gordonia</taxon>
    </lineage>
</organism>
<keyword evidence="3" id="KW-1185">Reference proteome</keyword>
<feature type="transmembrane region" description="Helical" evidence="1">
    <location>
        <begin position="93"/>
        <end position="117"/>
    </location>
</feature>
<dbReference type="STRING" id="1073574.GOARA_053_00130"/>
<dbReference type="Proteomes" id="UP000035088">
    <property type="component" value="Unassembled WGS sequence"/>
</dbReference>
<dbReference type="EMBL" id="BAEE01000053">
    <property type="protein sequence ID" value="GAB10187.1"/>
    <property type="molecule type" value="Genomic_DNA"/>
</dbReference>
<feature type="transmembrane region" description="Helical" evidence="1">
    <location>
        <begin position="50"/>
        <end position="72"/>
    </location>
</feature>
<dbReference type="AlphaFoldDB" id="G7H2W2"/>
<proteinExistence type="predicted"/>